<dbReference type="KEGG" id="cthe:Chro_0460"/>
<dbReference type="InParanoid" id="K9TUC7"/>
<feature type="region of interest" description="Disordered" evidence="1">
    <location>
        <begin position="1"/>
        <end position="37"/>
    </location>
</feature>
<feature type="compositionally biased region" description="Polar residues" evidence="1">
    <location>
        <begin position="14"/>
        <end position="37"/>
    </location>
</feature>
<reference evidence="2 3" key="1">
    <citation type="submission" date="2012-06" db="EMBL/GenBank/DDBJ databases">
        <title>Finished chromosome of genome of Chroococcidiopsis thermalis PCC 7203.</title>
        <authorList>
            <consortium name="US DOE Joint Genome Institute"/>
            <person name="Gugger M."/>
            <person name="Coursin T."/>
            <person name="Rippka R."/>
            <person name="Tandeau De Marsac N."/>
            <person name="Huntemann M."/>
            <person name="Wei C.-L."/>
            <person name="Han J."/>
            <person name="Detter J.C."/>
            <person name="Han C."/>
            <person name="Tapia R."/>
            <person name="Davenport K."/>
            <person name="Daligault H."/>
            <person name="Erkkila T."/>
            <person name="Gu W."/>
            <person name="Munk A.C.C."/>
            <person name="Teshima H."/>
            <person name="Xu Y."/>
            <person name="Chain P."/>
            <person name="Chen A."/>
            <person name="Krypides N."/>
            <person name="Mavromatis K."/>
            <person name="Markowitz V."/>
            <person name="Szeto E."/>
            <person name="Ivanova N."/>
            <person name="Mikhailova N."/>
            <person name="Ovchinnikova G."/>
            <person name="Pagani I."/>
            <person name="Pati A."/>
            <person name="Goodwin L."/>
            <person name="Peters L."/>
            <person name="Pitluck S."/>
            <person name="Woyke T."/>
            <person name="Kerfeld C."/>
        </authorList>
    </citation>
    <scope>NUCLEOTIDE SEQUENCE [LARGE SCALE GENOMIC DNA]</scope>
    <source>
        <strain evidence="2 3">PCC 7203</strain>
    </source>
</reference>
<gene>
    <name evidence="2" type="ORF">Chro_0460</name>
</gene>
<organism evidence="2 3">
    <name type="scientific">Chroococcidiopsis thermalis (strain PCC 7203)</name>
    <dbReference type="NCBI Taxonomy" id="251229"/>
    <lineage>
        <taxon>Bacteria</taxon>
        <taxon>Bacillati</taxon>
        <taxon>Cyanobacteriota</taxon>
        <taxon>Cyanophyceae</taxon>
        <taxon>Chroococcidiopsidales</taxon>
        <taxon>Chroococcidiopsidaceae</taxon>
        <taxon>Chroococcidiopsis</taxon>
    </lineage>
</organism>
<sequence length="37" mass="3951">MQNSEEQNEIVSRGSLNLSSATEKLVTTGSLNLSSPE</sequence>
<accession>K9TUC7</accession>
<protein>
    <submittedName>
        <fullName evidence="2">Uncharacterized protein</fullName>
    </submittedName>
</protein>
<dbReference type="HOGENOM" id="CLU_3342032_0_0_3"/>
<name>K9TUC7_CHRTP</name>
<evidence type="ECO:0000313" key="2">
    <source>
        <dbReference type="EMBL" id="AFY86008.1"/>
    </source>
</evidence>
<dbReference type="AlphaFoldDB" id="K9TUC7"/>
<proteinExistence type="predicted"/>
<evidence type="ECO:0000256" key="1">
    <source>
        <dbReference type="SAM" id="MobiDB-lite"/>
    </source>
</evidence>
<dbReference type="EMBL" id="CP003597">
    <property type="protein sequence ID" value="AFY86008.1"/>
    <property type="molecule type" value="Genomic_DNA"/>
</dbReference>
<dbReference type="Proteomes" id="UP000010384">
    <property type="component" value="Chromosome"/>
</dbReference>
<evidence type="ECO:0000313" key="3">
    <source>
        <dbReference type="Proteomes" id="UP000010384"/>
    </source>
</evidence>
<keyword evidence="3" id="KW-1185">Reference proteome</keyword>